<dbReference type="AlphaFoldDB" id="A0A6L8MTZ1"/>
<evidence type="ECO:0000313" key="1">
    <source>
        <dbReference type="EMBL" id="MYM85527.1"/>
    </source>
</evidence>
<organism evidence="1 2">
    <name type="scientific">Duganella lactea</name>
    <dbReference type="NCBI Taxonomy" id="2692173"/>
    <lineage>
        <taxon>Bacteria</taxon>
        <taxon>Pseudomonadati</taxon>
        <taxon>Pseudomonadota</taxon>
        <taxon>Betaproteobacteria</taxon>
        <taxon>Burkholderiales</taxon>
        <taxon>Oxalobacteraceae</taxon>
        <taxon>Telluria group</taxon>
        <taxon>Duganella</taxon>
    </lineage>
</organism>
<proteinExistence type="predicted"/>
<accession>A0A6L8MTZ1</accession>
<dbReference type="EMBL" id="WWCP01000097">
    <property type="protein sequence ID" value="MYM85527.1"/>
    <property type="molecule type" value="Genomic_DNA"/>
</dbReference>
<evidence type="ECO:0000313" key="2">
    <source>
        <dbReference type="Proteomes" id="UP000474565"/>
    </source>
</evidence>
<name>A0A6L8MTZ1_9BURK</name>
<reference evidence="1 2" key="1">
    <citation type="submission" date="2019-12" db="EMBL/GenBank/DDBJ databases">
        <title>Novel species isolated from a subtropical stream in China.</title>
        <authorList>
            <person name="Lu H."/>
        </authorList>
    </citation>
    <scope>NUCLEOTIDE SEQUENCE [LARGE SCALE GENOMIC DNA]</scope>
    <source>
        <strain evidence="1 2">FT50W</strain>
    </source>
</reference>
<comment type="caution">
    <text evidence="1">The sequence shown here is derived from an EMBL/GenBank/DDBJ whole genome shotgun (WGS) entry which is preliminary data.</text>
</comment>
<sequence>MFFSFAHPTAPVNPVLKNGRNGLLIGKYGSPEKSRPINNGKFGSEEMTAFHAFSELENDSARPRGAPWGFRQFGQGIPIAHQVKFFTPY</sequence>
<protein>
    <submittedName>
        <fullName evidence="1">Uncharacterized protein</fullName>
    </submittedName>
</protein>
<dbReference type="Proteomes" id="UP000474565">
    <property type="component" value="Unassembled WGS sequence"/>
</dbReference>
<gene>
    <name evidence="1" type="ORF">GTP44_26875</name>
</gene>